<name>A0ACC2F409_DALPE</name>
<organism evidence="1 2">
    <name type="scientific">Dallia pectoralis</name>
    <name type="common">Alaska blackfish</name>
    <dbReference type="NCBI Taxonomy" id="75939"/>
    <lineage>
        <taxon>Eukaryota</taxon>
        <taxon>Metazoa</taxon>
        <taxon>Chordata</taxon>
        <taxon>Craniata</taxon>
        <taxon>Vertebrata</taxon>
        <taxon>Euteleostomi</taxon>
        <taxon>Actinopterygii</taxon>
        <taxon>Neopterygii</taxon>
        <taxon>Teleostei</taxon>
        <taxon>Protacanthopterygii</taxon>
        <taxon>Esociformes</taxon>
        <taxon>Umbridae</taxon>
        <taxon>Dallia</taxon>
    </lineage>
</organism>
<gene>
    <name evidence="1" type="ORF">DPEC_G00347430</name>
</gene>
<dbReference type="Proteomes" id="UP001157502">
    <property type="component" value="Chromosome 35"/>
</dbReference>
<evidence type="ECO:0000313" key="1">
    <source>
        <dbReference type="EMBL" id="KAJ7986113.1"/>
    </source>
</evidence>
<evidence type="ECO:0000313" key="2">
    <source>
        <dbReference type="Proteomes" id="UP001157502"/>
    </source>
</evidence>
<comment type="caution">
    <text evidence="1">The sequence shown here is derived from an EMBL/GenBank/DDBJ whole genome shotgun (WGS) entry which is preliminary data.</text>
</comment>
<proteinExistence type="predicted"/>
<reference evidence="1" key="1">
    <citation type="submission" date="2021-05" db="EMBL/GenBank/DDBJ databases">
        <authorList>
            <person name="Pan Q."/>
            <person name="Jouanno E."/>
            <person name="Zahm M."/>
            <person name="Klopp C."/>
            <person name="Cabau C."/>
            <person name="Louis A."/>
            <person name="Berthelot C."/>
            <person name="Parey E."/>
            <person name="Roest Crollius H."/>
            <person name="Montfort J."/>
            <person name="Robinson-Rechavi M."/>
            <person name="Bouchez O."/>
            <person name="Lampietro C."/>
            <person name="Lopez Roques C."/>
            <person name="Donnadieu C."/>
            <person name="Postlethwait J."/>
            <person name="Bobe J."/>
            <person name="Dillon D."/>
            <person name="Chandos A."/>
            <person name="von Hippel F."/>
            <person name="Guiguen Y."/>
        </authorList>
    </citation>
    <scope>NUCLEOTIDE SEQUENCE</scope>
    <source>
        <strain evidence="1">YG-Jan2019</strain>
    </source>
</reference>
<protein>
    <submittedName>
        <fullName evidence="1">Uncharacterized protein</fullName>
    </submittedName>
</protein>
<accession>A0ACC2F409</accession>
<keyword evidence="2" id="KW-1185">Reference proteome</keyword>
<dbReference type="EMBL" id="CM055762">
    <property type="protein sequence ID" value="KAJ7986113.1"/>
    <property type="molecule type" value="Genomic_DNA"/>
</dbReference>
<sequence>MACVLKPTEMIRVRSATDCRSDSGDPGYSSETQWSAEMQKLLVEFRTLYHERLRQIDQSDDCREETLQSKVGVLQSFVRELSEQNEVLIQALEAEKVEGSAVEGRAASMQKELEELKLNMREEKLPELQSNAFRKRRPALALCPMPVDFVGTNETVFLRTAQVIGRLAASAAGKQQCPC</sequence>